<dbReference type="EMBL" id="CCRH01000007">
    <property type="protein sequence ID" value="CDZ35627.1"/>
    <property type="molecule type" value="Genomic_DNA"/>
</dbReference>
<sequence>MPETIAPSPPDGSAGELEYMWAFVRPIDDPSKELLAGLVERGDQSFEYFRADIYGTDPESEWPTMSWLEVGFTKSTGDFRILWKSGMEPTPELPDNLLTDWGNGTSPEDALEQMTQQMQEEGRPLLGVCSVERVRDGMRGYRDAPRIVGFDFNPDLKKGTQ</sequence>
<dbReference type="RefSeq" id="WP_046667059.1">
    <property type="nucleotide sequence ID" value="NZ_CCRH01000007.1"/>
</dbReference>
<dbReference type="AlphaFoldDB" id="A0A0T7FKT5"/>
<evidence type="ECO:0000313" key="2">
    <source>
        <dbReference type="Proteomes" id="UP000046176"/>
    </source>
</evidence>
<reference evidence="1 2" key="1">
    <citation type="submission" date="2014-08" db="EMBL/GenBank/DDBJ databases">
        <authorList>
            <person name="Chen Y.-H."/>
        </authorList>
    </citation>
    <scope>NUCLEOTIDE SEQUENCE [LARGE SCALE GENOMIC DNA]</scope>
</reference>
<dbReference type="Proteomes" id="UP000046176">
    <property type="component" value="Unassembled WGS sequence"/>
</dbReference>
<accession>A0A0T7FKT5</accession>
<organism evidence="1 2">
    <name type="scientific">Neorhizobium galegae bv. officinalis</name>
    <dbReference type="NCBI Taxonomy" id="323656"/>
    <lineage>
        <taxon>Bacteria</taxon>
        <taxon>Pseudomonadati</taxon>
        <taxon>Pseudomonadota</taxon>
        <taxon>Alphaproteobacteria</taxon>
        <taxon>Hyphomicrobiales</taxon>
        <taxon>Rhizobiaceae</taxon>
        <taxon>Rhizobium/Agrobacterium group</taxon>
        <taxon>Neorhizobium</taxon>
    </lineage>
</organism>
<dbReference type="OrthoDB" id="9967760at2"/>
<name>A0A0T7FKT5_NEOGA</name>
<gene>
    <name evidence="1" type="ORF">NGAL_HAMBI1145_29400</name>
</gene>
<protein>
    <submittedName>
        <fullName evidence="1">Uncharacterized protein</fullName>
    </submittedName>
</protein>
<proteinExistence type="predicted"/>
<evidence type="ECO:0000313" key="1">
    <source>
        <dbReference type="EMBL" id="CDZ35627.1"/>
    </source>
</evidence>